<feature type="compositionally biased region" description="Polar residues" evidence="1">
    <location>
        <begin position="36"/>
        <end position="46"/>
    </location>
</feature>
<evidence type="ECO:0000256" key="1">
    <source>
        <dbReference type="SAM" id="MobiDB-lite"/>
    </source>
</evidence>
<organism evidence="2 3">
    <name type="scientific">Colletotrichum nymphaeae SA-01</name>
    <dbReference type="NCBI Taxonomy" id="1460502"/>
    <lineage>
        <taxon>Eukaryota</taxon>
        <taxon>Fungi</taxon>
        <taxon>Dikarya</taxon>
        <taxon>Ascomycota</taxon>
        <taxon>Pezizomycotina</taxon>
        <taxon>Sordariomycetes</taxon>
        <taxon>Hypocreomycetidae</taxon>
        <taxon>Glomerellales</taxon>
        <taxon>Glomerellaceae</taxon>
        <taxon>Colletotrichum</taxon>
        <taxon>Colletotrichum acutatum species complex</taxon>
    </lineage>
</organism>
<protein>
    <submittedName>
        <fullName evidence="2">Uncharacterized protein</fullName>
    </submittedName>
</protein>
<proteinExistence type="predicted"/>
<name>A0A135T372_9PEZI</name>
<sequence>MMAHQEDTKHSHPESHNITLRHPAVGNYSEHRSPQYKVSNEPSSSIADRRVARNMSGSEPTYTSDVEVDGGFDMISHHEVTASRTSSETTGSEDTVLNSLATIAMATAPIVPGSALTMDNMNLLDTQLPLGTMSTYQWLWGQPCPGGFDIKDNSSKDSMKVHISHSRVSRATDSFEKEYGMANHSSEAFITCAGDWADVAAGPAPAALHLDI</sequence>
<evidence type="ECO:0000313" key="3">
    <source>
        <dbReference type="Proteomes" id="UP000070054"/>
    </source>
</evidence>
<comment type="caution">
    <text evidence="2">The sequence shown here is derived from an EMBL/GenBank/DDBJ whole genome shotgun (WGS) entry which is preliminary data.</text>
</comment>
<dbReference type="OrthoDB" id="4794991at2759"/>
<accession>A0A135T372</accession>
<dbReference type="AlphaFoldDB" id="A0A135T372"/>
<gene>
    <name evidence="2" type="ORF">CNYM01_09499</name>
</gene>
<evidence type="ECO:0000313" key="2">
    <source>
        <dbReference type="EMBL" id="KXH42581.1"/>
    </source>
</evidence>
<dbReference type="Proteomes" id="UP000070054">
    <property type="component" value="Unassembled WGS sequence"/>
</dbReference>
<keyword evidence="3" id="KW-1185">Reference proteome</keyword>
<reference evidence="2 3" key="1">
    <citation type="submission" date="2014-02" db="EMBL/GenBank/DDBJ databases">
        <title>The genome sequence of Colletotrichum nymphaeae SA-01.</title>
        <authorList>
            <person name="Baroncelli R."/>
            <person name="Thon M.R."/>
        </authorList>
    </citation>
    <scope>NUCLEOTIDE SEQUENCE [LARGE SCALE GENOMIC DNA]</scope>
    <source>
        <strain evidence="2 3">SA-01</strain>
    </source>
</reference>
<dbReference type="EMBL" id="JEMN01001249">
    <property type="protein sequence ID" value="KXH42581.1"/>
    <property type="molecule type" value="Genomic_DNA"/>
</dbReference>
<feature type="region of interest" description="Disordered" evidence="1">
    <location>
        <begin position="27"/>
        <end position="49"/>
    </location>
</feature>